<proteinExistence type="predicted"/>
<dbReference type="CDD" id="cd00118">
    <property type="entry name" value="LysM"/>
    <property type="match status" value="1"/>
</dbReference>
<dbReference type="GO" id="GO:0004040">
    <property type="term" value="F:amidase activity"/>
    <property type="evidence" value="ECO:0007669"/>
    <property type="project" value="InterPro"/>
</dbReference>
<dbReference type="Gene3D" id="3.10.350.10">
    <property type="entry name" value="LysM domain"/>
    <property type="match status" value="1"/>
</dbReference>
<dbReference type="Gene3D" id="1.10.530.10">
    <property type="match status" value="1"/>
</dbReference>
<organism evidence="6">
    <name type="scientific">bioreactor metagenome</name>
    <dbReference type="NCBI Taxonomy" id="1076179"/>
    <lineage>
        <taxon>unclassified sequences</taxon>
        <taxon>metagenomes</taxon>
        <taxon>ecological metagenomes</taxon>
    </lineage>
</organism>
<feature type="domain" description="LysM" evidence="5">
    <location>
        <begin position="257"/>
        <end position="301"/>
    </location>
</feature>
<keyword evidence="2" id="KW-0081">Bacteriolytic enzyme</keyword>
<evidence type="ECO:0000256" key="4">
    <source>
        <dbReference type="ARBA" id="ARBA00032108"/>
    </source>
</evidence>
<dbReference type="PROSITE" id="PS51782">
    <property type="entry name" value="LYSM"/>
    <property type="match status" value="1"/>
</dbReference>
<dbReference type="Pfam" id="PF01476">
    <property type="entry name" value="LysM"/>
    <property type="match status" value="2"/>
</dbReference>
<dbReference type="PANTHER" id="PTHR33308">
    <property type="entry name" value="PEPTIDOGLYCAN HYDROLASE FLGJ"/>
    <property type="match status" value="1"/>
</dbReference>
<dbReference type="GO" id="GO:0031640">
    <property type="term" value="P:killing of cells of another organism"/>
    <property type="evidence" value="ECO:0007669"/>
    <property type="project" value="UniProtKB-KW"/>
</dbReference>
<dbReference type="PANTHER" id="PTHR33308:SF9">
    <property type="entry name" value="PEPTIDOGLYCAN HYDROLASE FLGJ"/>
    <property type="match status" value="1"/>
</dbReference>
<dbReference type="InterPro" id="IPR002901">
    <property type="entry name" value="MGlyc_endo_b_GlcNAc-like_dom"/>
</dbReference>
<dbReference type="GO" id="GO:0042742">
    <property type="term" value="P:defense response to bacterium"/>
    <property type="evidence" value="ECO:0007669"/>
    <property type="project" value="UniProtKB-KW"/>
</dbReference>
<evidence type="ECO:0000256" key="2">
    <source>
        <dbReference type="ARBA" id="ARBA00022638"/>
    </source>
</evidence>
<evidence type="ECO:0000256" key="3">
    <source>
        <dbReference type="ARBA" id="ARBA00022801"/>
    </source>
</evidence>
<evidence type="ECO:0000313" key="6">
    <source>
        <dbReference type="EMBL" id="MPM03957.1"/>
    </source>
</evidence>
<dbReference type="SUPFAM" id="SSF54106">
    <property type="entry name" value="LysM domain"/>
    <property type="match status" value="1"/>
</dbReference>
<reference evidence="6" key="1">
    <citation type="submission" date="2019-08" db="EMBL/GenBank/DDBJ databases">
        <authorList>
            <person name="Kucharzyk K."/>
            <person name="Murdoch R.W."/>
            <person name="Higgins S."/>
            <person name="Loffler F."/>
        </authorList>
    </citation>
    <scope>NUCLEOTIDE SEQUENCE</scope>
</reference>
<name>A0A644WK43_9ZZZZ</name>
<gene>
    <name evidence="6" type="ORF">SDC9_50224</name>
</gene>
<dbReference type="InterPro" id="IPR051056">
    <property type="entry name" value="Glycosyl_Hydrolase_73"/>
</dbReference>
<dbReference type="Pfam" id="PF01832">
    <property type="entry name" value="Glucosaminidase"/>
    <property type="match status" value="1"/>
</dbReference>
<dbReference type="SMART" id="SM00047">
    <property type="entry name" value="LYZ2"/>
    <property type="match status" value="1"/>
</dbReference>
<evidence type="ECO:0000259" key="5">
    <source>
        <dbReference type="PROSITE" id="PS51782"/>
    </source>
</evidence>
<dbReference type="AlphaFoldDB" id="A0A644WK43"/>
<dbReference type="SMART" id="SM00257">
    <property type="entry name" value="LysM"/>
    <property type="match status" value="2"/>
</dbReference>
<keyword evidence="1" id="KW-0929">Antimicrobial</keyword>
<dbReference type="EMBL" id="VSSQ01000996">
    <property type="protein sequence ID" value="MPM03957.1"/>
    <property type="molecule type" value="Genomic_DNA"/>
</dbReference>
<dbReference type="InterPro" id="IPR036779">
    <property type="entry name" value="LysM_dom_sf"/>
</dbReference>
<protein>
    <recommendedName>
        <fullName evidence="4">Peptidoglycan hydrolase</fullName>
    </recommendedName>
</protein>
<dbReference type="InterPro" id="IPR018392">
    <property type="entry name" value="LysM"/>
</dbReference>
<accession>A0A644WK43</accession>
<sequence>MKHLFSVFFILSVCIASFGQSLDANYLAYIEKYHTVAIRQQKLHGIPSSIILAQGLLESGAGRGRLAVEANNHFGIKCHDWTGDRIYHDDDERNECFRKYRHASESYEDHSLFLVNRSRYRNLFQLNPTDYVAWAHGLKAAGYATDPAYAQKLISLIERYNLHEYDKAHKGLFASHEEQVKNETVGVPQSERTIYKSNYIRIVVATANDTYASLAKELKISERRLRKYNEVGTDAEPRAGSIIYLAKKKKRAARSNQIHVVQPGETLYGISQQYGIQLISIYKLNDLSFEQGAYIGQILKLR</sequence>
<comment type="caution">
    <text evidence="6">The sequence shown here is derived from an EMBL/GenBank/DDBJ whole genome shotgun (WGS) entry which is preliminary data.</text>
</comment>
<evidence type="ECO:0000256" key="1">
    <source>
        <dbReference type="ARBA" id="ARBA00022529"/>
    </source>
</evidence>
<keyword evidence="3" id="KW-0378">Hydrolase</keyword>